<feature type="transmembrane region" description="Helical" evidence="11">
    <location>
        <begin position="101"/>
        <end position="121"/>
    </location>
</feature>
<feature type="domain" description="CBS" evidence="12">
    <location>
        <begin position="223"/>
        <end position="283"/>
    </location>
</feature>
<dbReference type="Pfam" id="PF01595">
    <property type="entry name" value="CNNM"/>
    <property type="match status" value="1"/>
</dbReference>
<dbReference type="InterPro" id="IPR046342">
    <property type="entry name" value="CBS_dom_sf"/>
</dbReference>
<dbReference type="InterPro" id="IPR036318">
    <property type="entry name" value="FAD-bd_PCMH-like_sf"/>
</dbReference>
<dbReference type="Pfam" id="PF03471">
    <property type="entry name" value="CorC_HlyC"/>
    <property type="match status" value="1"/>
</dbReference>
<dbReference type="Proteomes" id="UP001056500">
    <property type="component" value="Chromosome"/>
</dbReference>
<evidence type="ECO:0000256" key="9">
    <source>
        <dbReference type="PROSITE-ProRule" id="PRU00703"/>
    </source>
</evidence>
<dbReference type="RefSeq" id="WP_251874400.1">
    <property type="nucleotide sequence ID" value="NZ_CP098755.1"/>
</dbReference>
<dbReference type="Gene3D" id="3.10.580.10">
    <property type="entry name" value="CBS-domain"/>
    <property type="match status" value="1"/>
</dbReference>
<dbReference type="Pfam" id="PF00571">
    <property type="entry name" value="CBS"/>
    <property type="match status" value="2"/>
</dbReference>
<protein>
    <submittedName>
        <fullName evidence="14">Hemolysin family protein</fullName>
    </submittedName>
</protein>
<evidence type="ECO:0000256" key="8">
    <source>
        <dbReference type="ARBA" id="ARBA00023136"/>
    </source>
</evidence>
<evidence type="ECO:0000256" key="6">
    <source>
        <dbReference type="ARBA" id="ARBA00022989"/>
    </source>
</evidence>
<dbReference type="SUPFAM" id="SSF56176">
    <property type="entry name" value="FAD-binding/transporter-associated domain-like"/>
    <property type="match status" value="1"/>
</dbReference>
<dbReference type="PROSITE" id="PS51846">
    <property type="entry name" value="CNNM"/>
    <property type="match status" value="1"/>
</dbReference>
<dbReference type="InterPro" id="IPR000644">
    <property type="entry name" value="CBS_dom"/>
</dbReference>
<sequence length="447" mass="50450">MELWGSVMNLFLIVVLVLLNGFFVATEFAVVKVRESRITQLVAEGNKRAENVEQVLDNLDAYLSACQLGITLASLGLGWLGEPAIARLLHPVFQYFGLSETLVGSISFIIAFSIITFLHIVMGELAPKSLAIQRTEWVALHVSKPIRLFYKIMYPFIAFLNWSAAKILSLAGIQINPHQEAHTEEEIRILVSESHKSGLIDQTELMLVDNIFDFSETMAREIMVPRTDMVVLNLRDSFEENISLVQHGRYTRFPVVDGDKDHVVGSLHIKDLLTSVLGHKNSSLEELMRPILTVPETISISRLLTMLQKQRVQIAIIIDEYGGTAGLVTLEDIMEEIVGDIQDEFDNERPEVEKKDDQLSFDGRMLLEEVNDYLDIDLTDPEVDTIAGWIYKRIDHTPRVGDIVSEDGYDFIVDEVDHFRITRVLVKKSKEEAQQGATEEAEPVSGR</sequence>
<keyword evidence="8 10" id="KW-0472">Membrane</keyword>
<dbReference type="InterPro" id="IPR051676">
    <property type="entry name" value="UPF0053_domain"/>
</dbReference>
<evidence type="ECO:0000256" key="3">
    <source>
        <dbReference type="ARBA" id="ARBA00022475"/>
    </source>
</evidence>
<evidence type="ECO:0000256" key="7">
    <source>
        <dbReference type="ARBA" id="ARBA00023122"/>
    </source>
</evidence>
<proteinExistence type="inferred from homology"/>
<comment type="subcellular location">
    <subcellularLocation>
        <location evidence="1">Cell membrane</location>
        <topology evidence="1">Multi-pass membrane protein</topology>
    </subcellularLocation>
</comment>
<evidence type="ECO:0000256" key="11">
    <source>
        <dbReference type="SAM" id="Phobius"/>
    </source>
</evidence>
<evidence type="ECO:0000256" key="4">
    <source>
        <dbReference type="ARBA" id="ARBA00022692"/>
    </source>
</evidence>
<accession>A0ABY4WMF1</accession>
<keyword evidence="15" id="KW-1185">Reference proteome</keyword>
<evidence type="ECO:0000313" key="15">
    <source>
        <dbReference type="Proteomes" id="UP001056500"/>
    </source>
</evidence>
<dbReference type="InterPro" id="IPR005170">
    <property type="entry name" value="Transptr-assoc_dom"/>
</dbReference>
<dbReference type="PANTHER" id="PTHR43099:SF2">
    <property type="entry name" value="UPF0053 PROTEIN YRKA"/>
    <property type="match status" value="1"/>
</dbReference>
<keyword evidence="6 10" id="KW-1133">Transmembrane helix</keyword>
<evidence type="ECO:0000256" key="2">
    <source>
        <dbReference type="ARBA" id="ARBA00006337"/>
    </source>
</evidence>
<evidence type="ECO:0000256" key="5">
    <source>
        <dbReference type="ARBA" id="ARBA00022737"/>
    </source>
</evidence>
<comment type="similarity">
    <text evidence="2">Belongs to the UPF0053 family.</text>
</comment>
<gene>
    <name evidence="14" type="ORF">NDK47_08500</name>
</gene>
<evidence type="ECO:0000256" key="10">
    <source>
        <dbReference type="PROSITE-ProRule" id="PRU01193"/>
    </source>
</evidence>
<reference evidence="14" key="1">
    <citation type="submission" date="2022-06" db="EMBL/GenBank/DDBJ databases">
        <title>Genome sequencing of Brevibacillus sp. BB3-R1.</title>
        <authorList>
            <person name="Heo J."/>
            <person name="Lee D."/>
            <person name="Won M."/>
            <person name="Han B.-H."/>
            <person name="Hong S.-B."/>
            <person name="Kwon S.-W."/>
        </authorList>
    </citation>
    <scope>NUCLEOTIDE SEQUENCE</scope>
    <source>
        <strain evidence="14">BB3-R1</strain>
    </source>
</reference>
<dbReference type="CDD" id="cd04590">
    <property type="entry name" value="CBS_pair_CorC_HlyC_assoc"/>
    <property type="match status" value="1"/>
</dbReference>
<dbReference type="SMART" id="SM00116">
    <property type="entry name" value="CBS"/>
    <property type="match status" value="2"/>
</dbReference>
<dbReference type="Gene3D" id="3.30.465.10">
    <property type="match status" value="1"/>
</dbReference>
<dbReference type="PROSITE" id="PS51371">
    <property type="entry name" value="CBS"/>
    <property type="match status" value="2"/>
</dbReference>
<dbReference type="InterPro" id="IPR002550">
    <property type="entry name" value="CNNM"/>
</dbReference>
<dbReference type="SUPFAM" id="SSF54631">
    <property type="entry name" value="CBS-domain pair"/>
    <property type="match status" value="1"/>
</dbReference>
<keyword evidence="7 9" id="KW-0129">CBS domain</keyword>
<evidence type="ECO:0000256" key="1">
    <source>
        <dbReference type="ARBA" id="ARBA00004651"/>
    </source>
</evidence>
<feature type="transmembrane region" description="Helical" evidence="11">
    <location>
        <begin position="6"/>
        <end position="31"/>
    </location>
</feature>
<dbReference type="PANTHER" id="PTHR43099">
    <property type="entry name" value="UPF0053 PROTEIN YRKA"/>
    <property type="match status" value="1"/>
</dbReference>
<dbReference type="InterPro" id="IPR044751">
    <property type="entry name" value="Ion_transp-like_CBS"/>
</dbReference>
<evidence type="ECO:0000259" key="12">
    <source>
        <dbReference type="PROSITE" id="PS51371"/>
    </source>
</evidence>
<keyword evidence="4 10" id="KW-0812">Transmembrane</keyword>
<evidence type="ECO:0000259" key="13">
    <source>
        <dbReference type="PROSITE" id="PS51846"/>
    </source>
</evidence>
<name>A0ABY4WMF1_9BACL</name>
<keyword evidence="5" id="KW-0677">Repeat</keyword>
<dbReference type="InterPro" id="IPR016169">
    <property type="entry name" value="FAD-bd_PCMH_sub2"/>
</dbReference>
<keyword evidence="3" id="KW-1003">Cell membrane</keyword>
<dbReference type="EMBL" id="CP098755">
    <property type="protein sequence ID" value="USG67298.1"/>
    <property type="molecule type" value="Genomic_DNA"/>
</dbReference>
<feature type="domain" description="CBS" evidence="12">
    <location>
        <begin position="287"/>
        <end position="344"/>
    </location>
</feature>
<dbReference type="SMART" id="SM01091">
    <property type="entry name" value="CorC_HlyC"/>
    <property type="match status" value="1"/>
</dbReference>
<organism evidence="14 15">
    <name type="scientific">Brevibacillus ruminantium</name>
    <dbReference type="NCBI Taxonomy" id="2950604"/>
    <lineage>
        <taxon>Bacteria</taxon>
        <taxon>Bacillati</taxon>
        <taxon>Bacillota</taxon>
        <taxon>Bacilli</taxon>
        <taxon>Bacillales</taxon>
        <taxon>Paenibacillaceae</taxon>
        <taxon>Brevibacillus</taxon>
    </lineage>
</organism>
<evidence type="ECO:0000313" key="14">
    <source>
        <dbReference type="EMBL" id="USG67298.1"/>
    </source>
</evidence>
<feature type="domain" description="CNNM transmembrane" evidence="13">
    <location>
        <begin position="2"/>
        <end position="204"/>
    </location>
</feature>